<dbReference type="SUPFAM" id="SSF51126">
    <property type="entry name" value="Pectin lyase-like"/>
    <property type="match status" value="1"/>
</dbReference>
<evidence type="ECO:0000256" key="4">
    <source>
        <dbReference type="RuleBase" id="RU361169"/>
    </source>
</evidence>
<accession>A0ABT8PFM0</accession>
<evidence type="ECO:0000313" key="7">
    <source>
        <dbReference type="EMBL" id="MDN7933885.1"/>
    </source>
</evidence>
<reference evidence="7" key="1">
    <citation type="submission" date="2023-07" db="EMBL/GenBank/DDBJ databases">
        <title>A collection of bacterial strains from the Burkholderia cepacia Research Laboratory and Repository.</title>
        <authorList>
            <person name="Lipuma J."/>
            <person name="Spilker T."/>
            <person name="Caverly L."/>
        </authorList>
    </citation>
    <scope>NUCLEOTIDE SEQUENCE</scope>
    <source>
        <strain evidence="7">AU42020</strain>
    </source>
</reference>
<dbReference type="PANTHER" id="PTHR31339">
    <property type="entry name" value="PECTIN LYASE-RELATED"/>
    <property type="match status" value="1"/>
</dbReference>
<evidence type="ECO:0000256" key="5">
    <source>
        <dbReference type="SAM" id="MobiDB-lite"/>
    </source>
</evidence>
<evidence type="ECO:0000256" key="2">
    <source>
        <dbReference type="ARBA" id="ARBA00022801"/>
    </source>
</evidence>
<comment type="similarity">
    <text evidence="1 4">Belongs to the glycosyl hydrolase 28 family.</text>
</comment>
<evidence type="ECO:0000256" key="6">
    <source>
        <dbReference type="SAM" id="SignalP"/>
    </source>
</evidence>
<dbReference type="Proteomes" id="UP001171606">
    <property type="component" value="Unassembled WGS sequence"/>
</dbReference>
<keyword evidence="8" id="KW-1185">Reference proteome</keyword>
<dbReference type="PANTHER" id="PTHR31339:SF9">
    <property type="entry name" value="PLASMIN AND FIBRONECTIN-BINDING PROTEIN A"/>
    <property type="match status" value="1"/>
</dbReference>
<dbReference type="Pfam" id="PF00295">
    <property type="entry name" value="Glyco_hydro_28"/>
    <property type="match status" value="2"/>
</dbReference>
<evidence type="ECO:0000256" key="1">
    <source>
        <dbReference type="ARBA" id="ARBA00008834"/>
    </source>
</evidence>
<proteinExistence type="inferred from homology"/>
<evidence type="ECO:0000256" key="3">
    <source>
        <dbReference type="ARBA" id="ARBA00023295"/>
    </source>
</evidence>
<feature type="region of interest" description="Disordered" evidence="5">
    <location>
        <begin position="42"/>
        <end position="62"/>
    </location>
</feature>
<feature type="chain" id="PRO_5045919138" evidence="6">
    <location>
        <begin position="38"/>
        <end position="728"/>
    </location>
</feature>
<protein>
    <submittedName>
        <fullName evidence="7">Glycosyl hydrolase family 28 protein</fullName>
    </submittedName>
</protein>
<keyword evidence="6" id="KW-0732">Signal</keyword>
<dbReference type="InterPro" id="IPR051801">
    <property type="entry name" value="GH28_Enzymes"/>
</dbReference>
<name>A0ABT8PFM0_9BURK</name>
<comment type="caution">
    <text evidence="7">The sequence shown here is derived from an EMBL/GenBank/DDBJ whole genome shotgun (WGS) entry which is preliminary data.</text>
</comment>
<dbReference type="InterPro" id="IPR012334">
    <property type="entry name" value="Pectin_lyas_fold"/>
</dbReference>
<sequence>MPYQEISVTTFPFSRPNRRPRALGLLAALLVTATALTACGGDDSSSTGSAGGGAPTAPPATSVFQVGTTTVDASLPAEPALPADTQVCSTLEAANTLVSRPDGSLPPEADPSTAGVGKAVSAATANPDQARIQAALDACGAAVDAEVGATIAAADAAATAAQKAAAVPNANVAGASGEELAKPKYRASKFAVRLVVNHGGPGNGFISGPLTLPSGVTLWIDKGVTLYASRDVKAYSPNVAGPYCGNTAVSATKAGSSSNCAALITGTNLVNAAVVGDGRIDGRGYAELVTSDAKYPLMKVDLTCSNTYVAYKAGTVAPDGTACDDGGTVVDSKSTVRNMTWWDLAYLGNMVQNGTTGFGSQSNFRLMVFNYAKNLTLYRITLNNSPNFHVVPSGVDGLTIWNVKVQTPTLAAFANPAGNGNPLYNGQTFNADNVKNTDAFDPGSASKPIAAALSTGSATTSAAAISFDGYLKNFVFAYNYVSTGDDDIALKGSNNPAPAGSGLFGIDGNRDVRADRKWGIAIAHNHIYWGHGISIGSETNGGVTNVQVYDNSFQDSEEGLRIKSDYARGGEVSNIRYSNICIRDAKNALLFTPYYSTKAVPASGPLYPNFHDISLANVVIQGSAGVKLQGFEANTGGYGEPAFPLVMSLSDVVADTPDGIATIASDANLTLHNVNLPVFPSTANRVVVNGTAVRTIDPASVLDCSKAFVDFPGIDQSNPFGSTWAPAL</sequence>
<dbReference type="GO" id="GO:0016787">
    <property type="term" value="F:hydrolase activity"/>
    <property type="evidence" value="ECO:0007669"/>
    <property type="project" value="UniProtKB-KW"/>
</dbReference>
<dbReference type="Gene3D" id="2.160.20.10">
    <property type="entry name" value="Single-stranded right-handed beta-helix, Pectin lyase-like"/>
    <property type="match status" value="1"/>
</dbReference>
<evidence type="ECO:0000313" key="8">
    <source>
        <dbReference type="Proteomes" id="UP001171606"/>
    </source>
</evidence>
<feature type="signal peptide" evidence="6">
    <location>
        <begin position="1"/>
        <end position="37"/>
    </location>
</feature>
<keyword evidence="2 4" id="KW-0378">Hydrolase</keyword>
<dbReference type="EMBL" id="JAUJSQ010000008">
    <property type="protein sequence ID" value="MDN7933885.1"/>
    <property type="molecule type" value="Genomic_DNA"/>
</dbReference>
<dbReference type="InterPro" id="IPR000743">
    <property type="entry name" value="Glyco_hydro_28"/>
</dbReference>
<gene>
    <name evidence="7" type="ORF">QZM52_21590</name>
</gene>
<dbReference type="InterPro" id="IPR011050">
    <property type="entry name" value="Pectin_lyase_fold/virulence"/>
</dbReference>
<keyword evidence="3 4" id="KW-0326">Glycosidase</keyword>
<organism evidence="7 8">
    <name type="scientific">Burkholderia metallica</name>
    <dbReference type="NCBI Taxonomy" id="488729"/>
    <lineage>
        <taxon>Bacteria</taxon>
        <taxon>Pseudomonadati</taxon>
        <taxon>Pseudomonadota</taxon>
        <taxon>Betaproteobacteria</taxon>
        <taxon>Burkholderiales</taxon>
        <taxon>Burkholderiaceae</taxon>
        <taxon>Burkholderia</taxon>
        <taxon>Burkholderia cepacia complex</taxon>
    </lineage>
</organism>